<name>A0A6G5R748_9ACTN</name>
<organism evidence="1 2">
    <name type="scientific">Streptomyces hawaiiensis</name>
    <dbReference type="NCBI Taxonomy" id="67305"/>
    <lineage>
        <taxon>Bacteria</taxon>
        <taxon>Bacillati</taxon>
        <taxon>Actinomycetota</taxon>
        <taxon>Actinomycetes</taxon>
        <taxon>Kitasatosporales</taxon>
        <taxon>Streptomycetaceae</taxon>
        <taxon>Streptomyces</taxon>
    </lineage>
</organism>
<dbReference type="EMBL" id="CP021978">
    <property type="protein sequence ID" value="QCD53586.1"/>
    <property type="molecule type" value="Genomic_DNA"/>
</dbReference>
<gene>
    <name evidence="1" type="ORF">CEB94_00580</name>
</gene>
<reference evidence="1 2" key="1">
    <citation type="submission" date="2017-06" db="EMBL/GenBank/DDBJ databases">
        <title>Complete Genome Sequence of Streptomyces hawaiiensis NRRL 15010 and insights into acyldepsipeptides biosynthesis.</title>
        <authorList>
            <person name="Mariita R.M."/>
            <person name="Sello J.K."/>
        </authorList>
    </citation>
    <scope>NUCLEOTIDE SEQUENCE [LARGE SCALE GENOMIC DNA]</scope>
    <source>
        <strain evidence="1 2">ATCC 12236</strain>
    </source>
</reference>
<dbReference type="Pfam" id="PF01042">
    <property type="entry name" value="Ribonuc_L-PSP"/>
    <property type="match status" value="1"/>
</dbReference>
<protein>
    <recommendedName>
        <fullName evidence="3">Enamine deaminase RidA</fullName>
    </recommendedName>
</protein>
<dbReference type="InterPro" id="IPR006175">
    <property type="entry name" value="YjgF/YER057c/UK114"/>
</dbReference>
<dbReference type="GO" id="GO:0005829">
    <property type="term" value="C:cytosol"/>
    <property type="evidence" value="ECO:0007669"/>
    <property type="project" value="TreeGrafter"/>
</dbReference>
<evidence type="ECO:0000313" key="1">
    <source>
        <dbReference type="EMBL" id="QCD53586.1"/>
    </source>
</evidence>
<keyword evidence="2" id="KW-1185">Reference proteome</keyword>
<dbReference type="KEGG" id="shaw:CEB94_00580"/>
<dbReference type="InterPro" id="IPR035959">
    <property type="entry name" value="RutC-like_sf"/>
</dbReference>
<proteinExistence type="predicted"/>
<dbReference type="Proteomes" id="UP000495940">
    <property type="component" value="Chromosome"/>
</dbReference>
<dbReference type="AlphaFoldDB" id="A0A6G5R748"/>
<dbReference type="Gene3D" id="3.30.1330.40">
    <property type="entry name" value="RutC-like"/>
    <property type="match status" value="1"/>
</dbReference>
<accession>A0A6G5R748</accession>
<dbReference type="GO" id="GO:0019239">
    <property type="term" value="F:deaminase activity"/>
    <property type="evidence" value="ECO:0007669"/>
    <property type="project" value="TreeGrafter"/>
</dbReference>
<sequence>MSKPEFFVTPGYGEKKLALHHYTQAVKIDNRVEIAGQGGWNDDDEYPEAIADEIVRAFENVERTLALTGATWEHVIHVNSYHLPMDGEALEVMVERFRHYMPDQAPIWTCIGVPALGDPRMRVEIRVTAVLPE</sequence>
<dbReference type="SUPFAM" id="SSF55298">
    <property type="entry name" value="YjgF-like"/>
    <property type="match status" value="1"/>
</dbReference>
<evidence type="ECO:0000313" key="2">
    <source>
        <dbReference type="Proteomes" id="UP000495940"/>
    </source>
</evidence>
<dbReference type="PANTHER" id="PTHR11803">
    <property type="entry name" value="2-IMINOBUTANOATE/2-IMINOPROPANOATE DEAMINASE RIDA"/>
    <property type="match status" value="1"/>
</dbReference>
<dbReference type="PANTHER" id="PTHR11803:SF39">
    <property type="entry name" value="2-IMINOBUTANOATE_2-IMINOPROPANOATE DEAMINASE"/>
    <property type="match status" value="1"/>
</dbReference>
<evidence type="ECO:0008006" key="3">
    <source>
        <dbReference type="Google" id="ProtNLM"/>
    </source>
</evidence>
<dbReference type="RefSeq" id="WP_175430276.1">
    <property type="nucleotide sequence ID" value="NZ_CP021978.1"/>
</dbReference>